<name>A0ABY7UZ16_9DEIO</name>
<organism evidence="1 2">
    <name type="scientific">Deinococcus aquaticus</name>
    <dbReference type="NCBI Taxonomy" id="328692"/>
    <lineage>
        <taxon>Bacteria</taxon>
        <taxon>Thermotogati</taxon>
        <taxon>Deinococcota</taxon>
        <taxon>Deinococci</taxon>
        <taxon>Deinococcales</taxon>
        <taxon>Deinococcaceae</taxon>
        <taxon>Deinococcus</taxon>
    </lineage>
</organism>
<dbReference type="RefSeq" id="WP_273988120.1">
    <property type="nucleotide sequence ID" value="NZ_BAABQT010000015.1"/>
</dbReference>
<dbReference type="Proteomes" id="UP001217044">
    <property type="component" value="Chromosome"/>
</dbReference>
<reference evidence="1 2" key="1">
    <citation type="submission" date="2022-12" db="EMBL/GenBank/DDBJ databases">
        <title>Genome Sequence of Deinococcus aquaticus Type Strain PB314.</title>
        <authorList>
            <person name="Albert C."/>
            <person name="Hill J."/>
            <person name="Boren L."/>
            <person name="Scholz-Ng S."/>
            <person name="Fatema N."/>
            <person name="Grosso R."/>
            <person name="Soboslay E."/>
            <person name="Tuohy J."/>
        </authorList>
    </citation>
    <scope>NUCLEOTIDE SEQUENCE [LARGE SCALE GENOMIC DNA]</scope>
    <source>
        <strain evidence="1 2">PB-314</strain>
    </source>
</reference>
<gene>
    <name evidence="1" type="ORF">M8445_12530</name>
</gene>
<evidence type="ECO:0008006" key="3">
    <source>
        <dbReference type="Google" id="ProtNLM"/>
    </source>
</evidence>
<accession>A0ABY7UZ16</accession>
<proteinExistence type="predicted"/>
<dbReference type="EMBL" id="CP115165">
    <property type="protein sequence ID" value="WDA58167.1"/>
    <property type="molecule type" value="Genomic_DNA"/>
</dbReference>
<sequence>MKRTNDEKIIGMPTEVAINGKQCKVKRLKVREVNELIAAKMDRTKKAQASQMKLAKIQLAVQNGNLESLGIAEEDVDKAIEDIQAMLGEMAIEAGGAHNMWLIESCVEADKADLEDIEFDEYDAAVDAIFEVNPSLGKSKEMLLMNPFQMNQNG</sequence>
<protein>
    <recommendedName>
        <fullName evidence="3">Transcriptional regulator</fullName>
    </recommendedName>
</protein>
<evidence type="ECO:0000313" key="1">
    <source>
        <dbReference type="EMBL" id="WDA58167.1"/>
    </source>
</evidence>
<keyword evidence="2" id="KW-1185">Reference proteome</keyword>
<evidence type="ECO:0000313" key="2">
    <source>
        <dbReference type="Proteomes" id="UP001217044"/>
    </source>
</evidence>